<dbReference type="EMBL" id="MPDP01000127">
    <property type="protein sequence ID" value="KAK1478232.1"/>
    <property type="molecule type" value="Genomic_DNA"/>
</dbReference>
<sequence>MQQAVSQLYAKIIEFALMAIKCLWFKPIVVEIAERSRHVDELANAAAKAEIRDLRVDTHIQNEAIARLTNMVSRRSRSLQTVSLLAMKEEQIKRFKASQLESIRTVALLEDATVADESLAWCRSMRNRRRQKAPKGLGVKTSSLDFAADFLDIVLQHRYPVIWALSSIVSDVYDDDSLAPSVIGIIRSLISQALALNDAAVSEGVYPLAPNHFKSAVSIIQWFDILERCVSSFQRLFIVLDLNAIEHALEQRGADDQVFNLSDFIERISHILQSAGGSIKVIIPSWRLGANKFMKPGSIFDEKHLFTDRGRKIERLMKQPRFRGAFKRKDQHFIERFRSSMALGDGN</sequence>
<dbReference type="Proteomes" id="UP001239213">
    <property type="component" value="Unassembled WGS sequence"/>
</dbReference>
<proteinExistence type="predicted"/>
<gene>
    <name evidence="1" type="ORF">CCUS01_16525</name>
</gene>
<reference evidence="1" key="1">
    <citation type="submission" date="2016-11" db="EMBL/GenBank/DDBJ databases">
        <title>The genome sequence of Colletotrichum cuscutae.</title>
        <authorList>
            <person name="Baroncelli R."/>
        </authorList>
    </citation>
    <scope>NUCLEOTIDE SEQUENCE</scope>
    <source>
        <strain evidence="1">IMI 304802</strain>
    </source>
</reference>
<protein>
    <submittedName>
        <fullName evidence="1">Uncharacterized protein</fullName>
    </submittedName>
</protein>
<accession>A0AAI9V9L4</accession>
<evidence type="ECO:0000313" key="1">
    <source>
        <dbReference type="EMBL" id="KAK1478232.1"/>
    </source>
</evidence>
<organism evidence="1 2">
    <name type="scientific">Colletotrichum cuscutae</name>
    <dbReference type="NCBI Taxonomy" id="1209917"/>
    <lineage>
        <taxon>Eukaryota</taxon>
        <taxon>Fungi</taxon>
        <taxon>Dikarya</taxon>
        <taxon>Ascomycota</taxon>
        <taxon>Pezizomycotina</taxon>
        <taxon>Sordariomycetes</taxon>
        <taxon>Hypocreomycetidae</taxon>
        <taxon>Glomerellales</taxon>
        <taxon>Glomerellaceae</taxon>
        <taxon>Colletotrichum</taxon>
        <taxon>Colletotrichum acutatum species complex</taxon>
    </lineage>
</organism>
<name>A0AAI9V9L4_9PEZI</name>
<dbReference type="AlphaFoldDB" id="A0AAI9V9L4"/>
<comment type="caution">
    <text evidence="1">The sequence shown here is derived from an EMBL/GenBank/DDBJ whole genome shotgun (WGS) entry which is preliminary data.</text>
</comment>
<keyword evidence="2" id="KW-1185">Reference proteome</keyword>
<evidence type="ECO:0000313" key="2">
    <source>
        <dbReference type="Proteomes" id="UP001239213"/>
    </source>
</evidence>